<dbReference type="GeneID" id="38116343"/>
<evidence type="ECO:0000313" key="3">
    <source>
        <dbReference type="EMBL" id="RDW79121.1"/>
    </source>
</evidence>
<dbReference type="STRING" id="1810919.A0A3D8RZ60"/>
<evidence type="ECO:0000313" key="4">
    <source>
        <dbReference type="Proteomes" id="UP000256690"/>
    </source>
</evidence>
<comment type="caution">
    <text evidence="3">The sequence shown here is derived from an EMBL/GenBank/DDBJ whole genome shotgun (WGS) entry which is preliminary data.</text>
</comment>
<keyword evidence="4" id="KW-1185">Reference proteome</keyword>
<evidence type="ECO:0000256" key="1">
    <source>
        <dbReference type="SAM" id="SignalP"/>
    </source>
</evidence>
<dbReference type="Proteomes" id="UP000256690">
    <property type="component" value="Unassembled WGS sequence"/>
</dbReference>
<name>A0A3D8RZ60_9EURO</name>
<evidence type="ECO:0000259" key="2">
    <source>
        <dbReference type="SMART" id="SM01111"/>
    </source>
</evidence>
<dbReference type="Gene3D" id="2.30.60.10">
    <property type="entry name" value="Cyanovirin-N"/>
    <property type="match status" value="1"/>
</dbReference>
<dbReference type="SMART" id="SM01111">
    <property type="entry name" value="CVNH"/>
    <property type="match status" value="1"/>
</dbReference>
<protein>
    <recommendedName>
        <fullName evidence="2">Cyanovirin-N domain-containing protein</fullName>
    </recommendedName>
</protein>
<dbReference type="Pfam" id="PF08881">
    <property type="entry name" value="CVNH"/>
    <property type="match status" value="1"/>
</dbReference>
<feature type="signal peptide" evidence="1">
    <location>
        <begin position="1"/>
        <end position="20"/>
    </location>
</feature>
<dbReference type="RefSeq" id="XP_026603821.1">
    <property type="nucleotide sequence ID" value="XM_026747989.1"/>
</dbReference>
<dbReference type="SUPFAM" id="SSF51322">
    <property type="entry name" value="Cyanovirin-N"/>
    <property type="match status" value="1"/>
</dbReference>
<dbReference type="InterPro" id="IPR011058">
    <property type="entry name" value="Cyanovirin-N"/>
</dbReference>
<organism evidence="3 4">
    <name type="scientific">Aspergillus mulundensis</name>
    <dbReference type="NCBI Taxonomy" id="1810919"/>
    <lineage>
        <taxon>Eukaryota</taxon>
        <taxon>Fungi</taxon>
        <taxon>Dikarya</taxon>
        <taxon>Ascomycota</taxon>
        <taxon>Pezizomycotina</taxon>
        <taxon>Eurotiomycetes</taxon>
        <taxon>Eurotiomycetidae</taxon>
        <taxon>Eurotiales</taxon>
        <taxon>Aspergillaceae</taxon>
        <taxon>Aspergillus</taxon>
        <taxon>Aspergillus subgen. Nidulantes</taxon>
    </lineage>
</organism>
<proteinExistence type="predicted"/>
<dbReference type="InterPro" id="IPR036673">
    <property type="entry name" value="Cyanovirin-N_sf"/>
</dbReference>
<feature type="domain" description="Cyanovirin-N" evidence="2">
    <location>
        <begin position="20"/>
        <end position="117"/>
    </location>
</feature>
<reference evidence="3 4" key="1">
    <citation type="journal article" date="2018" name="IMA Fungus">
        <title>IMA Genome-F 9: Draft genome sequence of Annulohypoxylon stygium, Aspergillus mulundensis, Berkeleyomyces basicola (syn. Thielaviopsis basicola), Ceratocystis smalleyi, two Cercospora beticola strains, Coleophoma cylindrospora, Fusarium fracticaudum, Phialophora cf. hyalina, and Morchella septimelata.</title>
        <authorList>
            <person name="Wingfield B.D."/>
            <person name="Bills G.F."/>
            <person name="Dong Y."/>
            <person name="Huang W."/>
            <person name="Nel W.J."/>
            <person name="Swalarsk-Parry B.S."/>
            <person name="Vaghefi N."/>
            <person name="Wilken P.M."/>
            <person name="An Z."/>
            <person name="de Beer Z.W."/>
            <person name="De Vos L."/>
            <person name="Chen L."/>
            <person name="Duong T.A."/>
            <person name="Gao Y."/>
            <person name="Hammerbacher A."/>
            <person name="Kikkert J.R."/>
            <person name="Li Y."/>
            <person name="Li H."/>
            <person name="Li K."/>
            <person name="Li Q."/>
            <person name="Liu X."/>
            <person name="Ma X."/>
            <person name="Naidoo K."/>
            <person name="Pethybridge S.J."/>
            <person name="Sun J."/>
            <person name="Steenkamp E.T."/>
            <person name="van der Nest M.A."/>
            <person name="van Wyk S."/>
            <person name="Wingfield M.J."/>
            <person name="Xiong C."/>
            <person name="Yue Q."/>
            <person name="Zhang X."/>
        </authorList>
    </citation>
    <scope>NUCLEOTIDE SEQUENCE [LARGE SCALE GENOMIC DNA]</scope>
    <source>
        <strain evidence="3 4">DSM 5745</strain>
    </source>
</reference>
<keyword evidence="1" id="KW-0732">Signal</keyword>
<dbReference type="EMBL" id="PVWQ01000006">
    <property type="protein sequence ID" value="RDW79121.1"/>
    <property type="molecule type" value="Genomic_DNA"/>
</dbReference>
<feature type="chain" id="PRO_5017808592" description="Cyanovirin-N domain-containing protein" evidence="1">
    <location>
        <begin position="21"/>
        <end position="234"/>
    </location>
</feature>
<accession>A0A3D8RZ60</accession>
<dbReference type="AlphaFoldDB" id="A0A3D8RZ60"/>
<sequence>MVRSSIALALTGAAAAVAAGFTSECTDVSVTSNWLIGTCPDDAGDDITSSVFLPYKLANSNGNLEWTEDGKYYQSCSDCTLSGSTFSCTCQNSSGRGQDASIDLEEHIANYSGHLLSNQTGAITTIPSNSSTPVPTDFSATLALSTLDSTCDSKAATVSLNSPTDCSYINLGVSVSYLSGETASNQGYEVKLYSDLECTSEVVGIFTESNDGTCVGFETEAVAWSITPLWNADW</sequence>
<gene>
    <name evidence="3" type="ORF">DSM5745_05973</name>
</gene>
<dbReference type="OrthoDB" id="4672515at2759"/>